<dbReference type="Pfam" id="PF00022">
    <property type="entry name" value="Actin"/>
    <property type="match status" value="1"/>
</dbReference>
<dbReference type="PANTHER" id="PTHR11937">
    <property type="entry name" value="ACTIN"/>
    <property type="match status" value="1"/>
</dbReference>
<dbReference type="Gene3D" id="3.90.640.10">
    <property type="entry name" value="Actin, Chain A, domain 4"/>
    <property type="match status" value="1"/>
</dbReference>
<dbReference type="PROSITE" id="PS50003">
    <property type="entry name" value="PH_DOMAIN"/>
    <property type="match status" value="1"/>
</dbReference>
<dbReference type="EMBL" id="PZQS01000009">
    <property type="protein sequence ID" value="PVD24873.1"/>
    <property type="molecule type" value="Genomic_DNA"/>
</dbReference>
<dbReference type="Proteomes" id="UP000245119">
    <property type="component" value="Linkage Group LG9"/>
</dbReference>
<sequence>MVRAPTEKEYGQWKVALESQTADNTRATYVRPVVHSPQHPSMHVVVVDLGSSAVRAGILGQQISLPQIIFPSVVAVHKATGEKVVGMDAYQPNIRHNSNLFYPVQPSGKIEQFNINVELMSAIFRKIFSDLNINPSNYMVMLSTPQKLSDSLRAALMDSLIDDVGVQGVCMVQQSLLALYSYHTTSGIIVDIGNRIEILPIYDGFIIESGVSRCPYGSQKVVDSLKKSLLENNYKFSSDAELLLVRYLMEQVCYVARNFKEEERLCSSEPGKLQRCVNLTKFSLPEGTYKNVQVEEGRFKSPEGFFNADLWEMDYPTLHKLIYQAIQSCPMDNRRHMYRAVYLSGGVTMLPGFVDRLEYELSRLAPSAVKVEVEIVRTSDKYTTS</sequence>
<proteinExistence type="inferred from homology"/>
<keyword evidence="5" id="KW-1185">Reference proteome</keyword>
<evidence type="ECO:0000256" key="1">
    <source>
        <dbReference type="ARBA" id="ARBA00003520"/>
    </source>
</evidence>
<evidence type="ECO:0000313" key="5">
    <source>
        <dbReference type="Proteomes" id="UP000245119"/>
    </source>
</evidence>
<reference evidence="4 5" key="1">
    <citation type="submission" date="2018-04" db="EMBL/GenBank/DDBJ databases">
        <title>The genome of golden apple snail Pomacea canaliculata provides insight into stress tolerance and invasive adaptation.</title>
        <authorList>
            <person name="Liu C."/>
            <person name="Liu B."/>
            <person name="Ren Y."/>
            <person name="Zhang Y."/>
            <person name="Wang H."/>
            <person name="Li S."/>
            <person name="Jiang F."/>
            <person name="Yin L."/>
            <person name="Zhang G."/>
            <person name="Qian W."/>
            <person name="Fan W."/>
        </authorList>
    </citation>
    <scope>NUCLEOTIDE SEQUENCE [LARGE SCALE GENOMIC DNA]</scope>
    <source>
        <strain evidence="4">SZHN2017</strain>
        <tissue evidence="4">Muscle</tissue>
    </source>
</reference>
<dbReference type="InterPro" id="IPR043129">
    <property type="entry name" value="ATPase_NBD"/>
</dbReference>
<dbReference type="SMART" id="SM00268">
    <property type="entry name" value="ACTIN"/>
    <property type="match status" value="1"/>
</dbReference>
<comment type="function">
    <text evidence="1">Actins are highly conserved proteins that are involved in various types of cell motility and are ubiquitously expressed in all eukaryotic cells.</text>
</comment>
<evidence type="ECO:0000256" key="2">
    <source>
        <dbReference type="RuleBase" id="RU000487"/>
    </source>
</evidence>
<evidence type="ECO:0000313" key="4">
    <source>
        <dbReference type="EMBL" id="PVD24873.1"/>
    </source>
</evidence>
<organism evidence="4 5">
    <name type="scientific">Pomacea canaliculata</name>
    <name type="common">Golden apple snail</name>
    <dbReference type="NCBI Taxonomy" id="400727"/>
    <lineage>
        <taxon>Eukaryota</taxon>
        <taxon>Metazoa</taxon>
        <taxon>Spiralia</taxon>
        <taxon>Lophotrochozoa</taxon>
        <taxon>Mollusca</taxon>
        <taxon>Gastropoda</taxon>
        <taxon>Caenogastropoda</taxon>
        <taxon>Architaenioglossa</taxon>
        <taxon>Ampullarioidea</taxon>
        <taxon>Ampullariidae</taxon>
        <taxon>Pomacea</taxon>
    </lineage>
</organism>
<dbReference type="Gene3D" id="3.30.420.40">
    <property type="match status" value="2"/>
</dbReference>
<dbReference type="InterPro" id="IPR004000">
    <property type="entry name" value="Actin"/>
</dbReference>
<protein>
    <recommendedName>
        <fullName evidence="3">PH domain-containing protein</fullName>
    </recommendedName>
</protein>
<accession>A0A2T7NUN2</accession>
<feature type="domain" description="PH" evidence="3">
    <location>
        <begin position="1"/>
        <end position="22"/>
    </location>
</feature>
<name>A0A2T7NUN2_POMCA</name>
<comment type="caution">
    <text evidence="4">The sequence shown here is derived from an EMBL/GenBank/DDBJ whole genome shotgun (WGS) entry which is preliminary data.</text>
</comment>
<dbReference type="AlphaFoldDB" id="A0A2T7NUN2"/>
<evidence type="ECO:0000259" key="3">
    <source>
        <dbReference type="PROSITE" id="PS50003"/>
    </source>
</evidence>
<dbReference type="SUPFAM" id="SSF53067">
    <property type="entry name" value="Actin-like ATPase domain"/>
    <property type="match status" value="2"/>
</dbReference>
<dbReference type="OrthoDB" id="337660at2759"/>
<dbReference type="CDD" id="cd10169">
    <property type="entry name" value="ASKHA_NBD_actin-like"/>
    <property type="match status" value="1"/>
</dbReference>
<dbReference type="InterPro" id="IPR001849">
    <property type="entry name" value="PH_domain"/>
</dbReference>
<comment type="similarity">
    <text evidence="2">Belongs to the actin family.</text>
</comment>
<gene>
    <name evidence="4" type="ORF">C0Q70_15362</name>
</gene>
<dbReference type="STRING" id="400727.A0A2T7NUN2"/>